<feature type="domain" description="Glutaredoxin" evidence="6">
    <location>
        <begin position="99"/>
        <end position="162"/>
    </location>
</feature>
<dbReference type="OrthoDB" id="415696at2759"/>
<dbReference type="GO" id="GO:0005759">
    <property type="term" value="C:mitochondrial matrix"/>
    <property type="evidence" value="ECO:0007669"/>
    <property type="project" value="TreeGrafter"/>
</dbReference>
<dbReference type="InterPro" id="IPR004480">
    <property type="entry name" value="Monothiol_GRX-rel"/>
</dbReference>
<protein>
    <submittedName>
        <fullName evidence="7">Glutaredoxin, putative</fullName>
    </submittedName>
</protein>
<proteinExistence type="predicted"/>
<evidence type="ECO:0000256" key="2">
    <source>
        <dbReference type="ARBA" id="ARBA00022723"/>
    </source>
</evidence>
<gene>
    <name evidence="7" type="ORF">ACA1_126440</name>
</gene>
<evidence type="ECO:0000256" key="5">
    <source>
        <dbReference type="ARBA" id="ARBA00023284"/>
    </source>
</evidence>
<dbReference type="PROSITE" id="PS51354">
    <property type="entry name" value="GLUTAREDOXIN_2"/>
    <property type="match status" value="1"/>
</dbReference>
<dbReference type="AlphaFoldDB" id="L8HBT6"/>
<evidence type="ECO:0000259" key="6">
    <source>
        <dbReference type="Pfam" id="PF00462"/>
    </source>
</evidence>
<evidence type="ECO:0000256" key="4">
    <source>
        <dbReference type="ARBA" id="ARBA00023014"/>
    </source>
</evidence>
<dbReference type="SUPFAM" id="SSF52833">
    <property type="entry name" value="Thioredoxin-like"/>
    <property type="match status" value="1"/>
</dbReference>
<reference evidence="7 8" key="1">
    <citation type="journal article" date="2013" name="Genome Biol.">
        <title>Genome of Acanthamoeba castellanii highlights extensive lateral gene transfer and early evolution of tyrosine kinase signaling.</title>
        <authorList>
            <person name="Clarke M."/>
            <person name="Lohan A.J."/>
            <person name="Liu B."/>
            <person name="Lagkouvardos I."/>
            <person name="Roy S."/>
            <person name="Zafar N."/>
            <person name="Bertelli C."/>
            <person name="Schilde C."/>
            <person name="Kianianmomeni A."/>
            <person name="Burglin T.R."/>
            <person name="Frech C."/>
            <person name="Turcotte B."/>
            <person name="Kopec K.O."/>
            <person name="Synnott J.M."/>
            <person name="Choo C."/>
            <person name="Paponov I."/>
            <person name="Finkler A."/>
            <person name="Soon Heng Tan C."/>
            <person name="Hutchins A.P."/>
            <person name="Weinmeier T."/>
            <person name="Rattei T."/>
            <person name="Chu J.S."/>
            <person name="Gimenez G."/>
            <person name="Irimia M."/>
            <person name="Rigden D.J."/>
            <person name="Fitzpatrick D.A."/>
            <person name="Lorenzo-Morales J."/>
            <person name="Bateman A."/>
            <person name="Chiu C.H."/>
            <person name="Tang P."/>
            <person name="Hegemann P."/>
            <person name="Fromm H."/>
            <person name="Raoult D."/>
            <person name="Greub G."/>
            <person name="Miranda-Saavedra D."/>
            <person name="Chen N."/>
            <person name="Nash P."/>
            <person name="Ginger M.L."/>
            <person name="Horn M."/>
            <person name="Schaap P."/>
            <person name="Caler L."/>
            <person name="Loftus B."/>
        </authorList>
    </citation>
    <scope>NUCLEOTIDE SEQUENCE [LARGE SCALE GENOMIC DNA]</scope>
    <source>
        <strain evidence="7 8">Neff</strain>
    </source>
</reference>
<dbReference type="FunFam" id="3.40.30.10:FF:000005">
    <property type="entry name" value="Glutaredoxin 5"/>
    <property type="match status" value="1"/>
</dbReference>
<dbReference type="Proteomes" id="UP000011083">
    <property type="component" value="Unassembled WGS sequence"/>
</dbReference>
<dbReference type="InterPro" id="IPR033658">
    <property type="entry name" value="GRX_PICOT-like"/>
</dbReference>
<dbReference type="Gene3D" id="3.40.30.10">
    <property type="entry name" value="Glutaredoxin"/>
    <property type="match status" value="1"/>
</dbReference>
<keyword evidence="8" id="KW-1185">Reference proteome</keyword>
<accession>L8HBT6</accession>
<keyword evidence="2" id="KW-0479">Metal-binding</keyword>
<dbReference type="CDD" id="cd03028">
    <property type="entry name" value="GRX_PICOT_like"/>
    <property type="match status" value="1"/>
</dbReference>
<dbReference type="EMBL" id="KB007887">
    <property type="protein sequence ID" value="ELR22183.1"/>
    <property type="molecule type" value="Genomic_DNA"/>
</dbReference>
<keyword evidence="3" id="KW-0408">Iron</keyword>
<dbReference type="VEuPathDB" id="AmoebaDB:ACA1_126440"/>
<dbReference type="PANTHER" id="PTHR10293:SF16">
    <property type="entry name" value="GLUTAREDOXIN-RELATED PROTEIN 5, MITOCHONDRIAL"/>
    <property type="match status" value="1"/>
</dbReference>
<dbReference type="InterPro" id="IPR036249">
    <property type="entry name" value="Thioredoxin-like_sf"/>
</dbReference>
<evidence type="ECO:0000313" key="7">
    <source>
        <dbReference type="EMBL" id="ELR22183.1"/>
    </source>
</evidence>
<evidence type="ECO:0000313" key="8">
    <source>
        <dbReference type="Proteomes" id="UP000011083"/>
    </source>
</evidence>
<name>L8HBT6_ACACF</name>
<keyword evidence="1" id="KW-0001">2Fe-2S</keyword>
<evidence type="ECO:0000256" key="1">
    <source>
        <dbReference type="ARBA" id="ARBA00022714"/>
    </source>
</evidence>
<dbReference type="STRING" id="1257118.L8HBT6"/>
<dbReference type="GO" id="GO:0051537">
    <property type="term" value="F:2 iron, 2 sulfur cluster binding"/>
    <property type="evidence" value="ECO:0007669"/>
    <property type="project" value="UniProtKB-KW"/>
</dbReference>
<dbReference type="RefSeq" id="XP_004348697.1">
    <property type="nucleotide sequence ID" value="XM_004348647.1"/>
</dbReference>
<dbReference type="InterPro" id="IPR002109">
    <property type="entry name" value="Glutaredoxin"/>
</dbReference>
<dbReference type="Pfam" id="PF00462">
    <property type="entry name" value="Glutaredoxin"/>
    <property type="match status" value="1"/>
</dbReference>
<dbReference type="GO" id="GO:0046872">
    <property type="term" value="F:metal ion binding"/>
    <property type="evidence" value="ECO:0007669"/>
    <property type="project" value="UniProtKB-KW"/>
</dbReference>
<dbReference type="GeneID" id="14923111"/>
<keyword evidence="4" id="KW-0411">Iron-sulfur</keyword>
<dbReference type="NCBIfam" id="TIGR00365">
    <property type="entry name" value="Grx4 family monothiol glutaredoxin"/>
    <property type="match status" value="1"/>
</dbReference>
<sequence length="191" mass="21047">MQKRRLFSTALNRSRSVVTSRAALLSLRSVSSPCSYAPIAPRQQRWYTTDDNKEVGSEVATDSVQDAIKKVRLNFLPPSRPEALTLTRAVQVVSEYPCVVFMKGTPDAPQCGFSNATIKALNTVGAHYEAFDVLQSAELRDGIKKFTDWPTIPQVFIGGEFVGGCDITLQHLRSGELTTLLEKAKALKSQQ</sequence>
<keyword evidence="5" id="KW-0676">Redox-active center</keyword>
<dbReference type="PANTHER" id="PTHR10293">
    <property type="entry name" value="GLUTAREDOXIN FAMILY MEMBER"/>
    <property type="match status" value="1"/>
</dbReference>
<organism evidence="7 8">
    <name type="scientific">Acanthamoeba castellanii (strain ATCC 30010 / Neff)</name>
    <dbReference type="NCBI Taxonomy" id="1257118"/>
    <lineage>
        <taxon>Eukaryota</taxon>
        <taxon>Amoebozoa</taxon>
        <taxon>Discosea</taxon>
        <taxon>Longamoebia</taxon>
        <taxon>Centramoebida</taxon>
        <taxon>Acanthamoebidae</taxon>
        <taxon>Acanthamoeba</taxon>
    </lineage>
</organism>
<dbReference type="KEGG" id="acan:ACA1_126440"/>
<evidence type="ECO:0000256" key="3">
    <source>
        <dbReference type="ARBA" id="ARBA00023004"/>
    </source>
</evidence>